<keyword evidence="1" id="KW-0472">Membrane</keyword>
<name>A0A537LRF0_9BACT</name>
<protein>
    <submittedName>
        <fullName evidence="2">Uncharacterized protein</fullName>
    </submittedName>
</protein>
<evidence type="ECO:0000313" key="2">
    <source>
        <dbReference type="EMBL" id="TMJ10601.1"/>
    </source>
</evidence>
<dbReference type="AlphaFoldDB" id="A0A537LRF0"/>
<gene>
    <name evidence="2" type="ORF">E6G99_00065</name>
</gene>
<feature type="transmembrane region" description="Helical" evidence="1">
    <location>
        <begin position="21"/>
        <end position="46"/>
    </location>
</feature>
<feature type="transmembrane region" description="Helical" evidence="1">
    <location>
        <begin position="123"/>
        <end position="143"/>
    </location>
</feature>
<proteinExistence type="predicted"/>
<organism evidence="2 3">
    <name type="scientific">Candidatus Segetimicrobium genomatis</name>
    <dbReference type="NCBI Taxonomy" id="2569760"/>
    <lineage>
        <taxon>Bacteria</taxon>
        <taxon>Bacillati</taxon>
        <taxon>Candidatus Sysuimicrobiota</taxon>
        <taxon>Candidatus Sysuimicrobiia</taxon>
        <taxon>Candidatus Sysuimicrobiales</taxon>
        <taxon>Candidatus Segetimicrobiaceae</taxon>
        <taxon>Candidatus Segetimicrobium</taxon>
    </lineage>
</organism>
<keyword evidence="1" id="KW-1133">Transmembrane helix</keyword>
<comment type="caution">
    <text evidence="2">The sequence shown here is derived from an EMBL/GenBank/DDBJ whole genome shotgun (WGS) entry which is preliminary data.</text>
</comment>
<feature type="transmembrane region" description="Helical" evidence="1">
    <location>
        <begin position="58"/>
        <end position="80"/>
    </location>
</feature>
<feature type="transmembrane region" description="Helical" evidence="1">
    <location>
        <begin position="235"/>
        <end position="255"/>
    </location>
</feature>
<dbReference type="EMBL" id="VBAJ01000006">
    <property type="protein sequence ID" value="TMJ10601.1"/>
    <property type="molecule type" value="Genomic_DNA"/>
</dbReference>
<feature type="transmembrane region" description="Helical" evidence="1">
    <location>
        <begin position="92"/>
        <end position="111"/>
    </location>
</feature>
<feature type="transmembrane region" description="Helical" evidence="1">
    <location>
        <begin position="261"/>
        <end position="282"/>
    </location>
</feature>
<reference evidence="2 3" key="1">
    <citation type="journal article" date="2019" name="Nat. Microbiol.">
        <title>Mediterranean grassland soil C-N compound turnover is dependent on rainfall and depth, and is mediated by genomically divergent microorganisms.</title>
        <authorList>
            <person name="Diamond S."/>
            <person name="Andeer P.F."/>
            <person name="Li Z."/>
            <person name="Crits-Christoph A."/>
            <person name="Burstein D."/>
            <person name="Anantharaman K."/>
            <person name="Lane K.R."/>
            <person name="Thomas B.C."/>
            <person name="Pan C."/>
            <person name="Northen T.R."/>
            <person name="Banfield J.F."/>
        </authorList>
    </citation>
    <scope>NUCLEOTIDE SEQUENCE [LARGE SCALE GENOMIC DNA]</scope>
    <source>
        <strain evidence="2">NP_2</strain>
    </source>
</reference>
<sequence length="296" mass="30890">MTAALRRVPRAAVTQARSYRILVPGALVALALLTGLVLVVAGGILLGAVPVQAGRGGAALPAEGLSLVSLAVIGVFAYTVFHRYAQRGGEHLLLWGIGLVMFGIVGAAELVSTFGWSPTAFRLWYLCGAMYTAAWLGQGTVYLLSRRKRLAVGTLLMLLAASLAAAYLVFAEPLNAGAYDPRMPLGVQYRAILPSGAAVRKLTPVFNIYGTFTLIGGALYSSWLLWRKEIVPGRVIGNLLIAAGGLSLALVSTLARLGSGGLLPVAELVAAGLMFAGFLLATGRPVSMVVVREATT</sequence>
<accession>A0A537LRF0</accession>
<feature type="transmembrane region" description="Helical" evidence="1">
    <location>
        <begin position="150"/>
        <end position="170"/>
    </location>
</feature>
<feature type="transmembrane region" description="Helical" evidence="1">
    <location>
        <begin position="206"/>
        <end position="226"/>
    </location>
</feature>
<dbReference type="Proteomes" id="UP000318661">
    <property type="component" value="Unassembled WGS sequence"/>
</dbReference>
<evidence type="ECO:0000256" key="1">
    <source>
        <dbReference type="SAM" id="Phobius"/>
    </source>
</evidence>
<evidence type="ECO:0000313" key="3">
    <source>
        <dbReference type="Proteomes" id="UP000318661"/>
    </source>
</evidence>
<keyword evidence="1" id="KW-0812">Transmembrane</keyword>